<dbReference type="GO" id="GO:0050660">
    <property type="term" value="F:flavin adenine dinucleotide binding"/>
    <property type="evidence" value="ECO:0007669"/>
    <property type="project" value="InterPro"/>
</dbReference>
<dbReference type="OrthoDB" id="2219495at2759"/>
<evidence type="ECO:0000256" key="1">
    <source>
        <dbReference type="ARBA" id="ARBA00001974"/>
    </source>
</evidence>
<evidence type="ECO:0000256" key="5">
    <source>
        <dbReference type="ARBA" id="ARBA00023002"/>
    </source>
</evidence>
<dbReference type="PANTHER" id="PTHR10961:SF46">
    <property type="entry name" value="PEROXISOMAL SARCOSINE OXIDASE"/>
    <property type="match status" value="1"/>
</dbReference>
<protein>
    <recommendedName>
        <fullName evidence="6">FAD dependent oxidoreductase domain-containing protein</fullName>
    </recommendedName>
</protein>
<keyword evidence="4" id="KW-0274">FAD</keyword>
<dbReference type="InterPro" id="IPR006076">
    <property type="entry name" value="FAD-dep_OxRdtase"/>
</dbReference>
<dbReference type="STRING" id="983967.A0A1E4SZE0"/>
<name>A0A1E4SZE0_9ASCO</name>
<accession>A0A1E4SZE0</accession>
<dbReference type="EMBL" id="KV453854">
    <property type="protein sequence ID" value="ODV84876.1"/>
    <property type="molecule type" value="Genomic_DNA"/>
</dbReference>
<feature type="domain" description="FAD dependent oxidoreductase" evidence="6">
    <location>
        <begin position="2"/>
        <end position="369"/>
    </location>
</feature>
<dbReference type="Pfam" id="PF01266">
    <property type="entry name" value="DAO"/>
    <property type="match status" value="1"/>
</dbReference>
<reference evidence="8" key="1">
    <citation type="submission" date="2016-04" db="EMBL/GenBank/DDBJ databases">
        <title>Comparative genomics of biotechnologically important yeasts.</title>
        <authorList>
            <consortium name="DOE Joint Genome Institute"/>
            <person name="Riley R."/>
            <person name="Haridas S."/>
            <person name="Wolfe K.H."/>
            <person name="Lopes M.R."/>
            <person name="Hittinger C.T."/>
            <person name="Goker M."/>
            <person name="Salamov A."/>
            <person name="Wisecaver J."/>
            <person name="Long T.M."/>
            <person name="Aerts A.L."/>
            <person name="Barry K."/>
            <person name="Choi C."/>
            <person name="Clum A."/>
            <person name="Coughlan A.Y."/>
            <person name="Deshpande S."/>
            <person name="Douglass A.P."/>
            <person name="Hanson S.J."/>
            <person name="Klenk H.-P."/>
            <person name="Labutti K."/>
            <person name="Lapidus A."/>
            <person name="Lindquist E."/>
            <person name="Lipzen A."/>
            <person name="Meier-Kolthoff J.P."/>
            <person name="Ohm R.A."/>
            <person name="Otillar R.P."/>
            <person name="Pangilinan J."/>
            <person name="Peng Y."/>
            <person name="Rokas A."/>
            <person name="Rosa C.A."/>
            <person name="Scheuner C."/>
            <person name="Sibirny A.A."/>
            <person name="Slot J.C."/>
            <person name="Stielow J.B."/>
            <person name="Sun H."/>
            <person name="Kurtzman C.P."/>
            <person name="Blackwell M."/>
            <person name="Grigoriev I.V."/>
            <person name="Jeffries T.W."/>
        </authorList>
    </citation>
    <scope>NUCLEOTIDE SEQUENCE [LARGE SCALE GENOMIC DNA]</scope>
    <source>
        <strain evidence="8">NRRL YB-2248</strain>
    </source>
</reference>
<dbReference type="GO" id="GO:0008115">
    <property type="term" value="F:sarcosine oxidase activity"/>
    <property type="evidence" value="ECO:0007669"/>
    <property type="project" value="TreeGrafter"/>
</dbReference>
<gene>
    <name evidence="7" type="ORF">CANARDRAFT_199893</name>
</gene>
<dbReference type="AlphaFoldDB" id="A0A1E4SZE0"/>
<dbReference type="InterPro" id="IPR036188">
    <property type="entry name" value="FAD/NAD-bd_sf"/>
</dbReference>
<dbReference type="Gene3D" id="3.50.50.60">
    <property type="entry name" value="FAD/NAD(P)-binding domain"/>
    <property type="match status" value="1"/>
</dbReference>
<evidence type="ECO:0000256" key="3">
    <source>
        <dbReference type="ARBA" id="ARBA00022630"/>
    </source>
</evidence>
<dbReference type="Gene3D" id="3.30.9.10">
    <property type="entry name" value="D-Amino Acid Oxidase, subunit A, domain 2"/>
    <property type="match status" value="1"/>
</dbReference>
<evidence type="ECO:0000259" key="6">
    <source>
        <dbReference type="Pfam" id="PF01266"/>
    </source>
</evidence>
<dbReference type="PANTHER" id="PTHR10961">
    <property type="entry name" value="PEROXISOMAL SARCOSINE OXIDASE"/>
    <property type="match status" value="1"/>
</dbReference>
<keyword evidence="5" id="KW-0560">Oxidoreductase</keyword>
<sequence>MKVIVVGCSVFGLSTILELKRKGYDVLGLDVSEIPGEYAAAFDLNKIIRIEYASMFYTKLSCEALELWKTDPIYSPYYVKSGRLVLAPFKAENQGRAEYDRLSRENLNALGVHQEVYTLNTPKEVAERIPEWSNNQMPDSFSSTYNLDCAHGEASKSLISVFNECVKLGANFKFGDAGRVTKIEDGKVTVSNGDSYTADKIIVASGSTTPTLVNMDDQVHAYGCFVTHIHLNDEEYEKYKNMPQFFSAEWGYFFPPDPDTKLIKIGLRHATAFNVVEDPFNSSNRLSLPKFKNSVPSDSKQSLQTLFSKVIPELANKEPVHNKICWFSDSFDSSFIIDYSPYFKNVLVATGDSGHAYKFFPNIGKYIVQKLEGTLPKTFDDTWKWRKPDWKTAKNASRTNSIRYQVDEVESWLD</sequence>
<dbReference type="InterPro" id="IPR045170">
    <property type="entry name" value="MTOX"/>
</dbReference>
<organism evidence="7 8">
    <name type="scientific">[Candida] arabinofermentans NRRL YB-2248</name>
    <dbReference type="NCBI Taxonomy" id="983967"/>
    <lineage>
        <taxon>Eukaryota</taxon>
        <taxon>Fungi</taxon>
        <taxon>Dikarya</taxon>
        <taxon>Ascomycota</taxon>
        <taxon>Saccharomycotina</taxon>
        <taxon>Pichiomycetes</taxon>
        <taxon>Pichiales</taxon>
        <taxon>Pichiaceae</taxon>
        <taxon>Ogataea</taxon>
        <taxon>Ogataea/Candida clade</taxon>
    </lineage>
</organism>
<evidence type="ECO:0000256" key="2">
    <source>
        <dbReference type="ARBA" id="ARBA00010989"/>
    </source>
</evidence>
<dbReference type="SUPFAM" id="SSF51905">
    <property type="entry name" value="FAD/NAD(P)-binding domain"/>
    <property type="match status" value="1"/>
</dbReference>
<evidence type="ECO:0000313" key="8">
    <source>
        <dbReference type="Proteomes" id="UP000094801"/>
    </source>
</evidence>
<comment type="cofactor">
    <cofactor evidence="1">
        <name>FAD</name>
        <dbReference type="ChEBI" id="CHEBI:57692"/>
    </cofactor>
</comment>
<comment type="similarity">
    <text evidence="2">Belongs to the MSOX/MTOX family.</text>
</comment>
<evidence type="ECO:0000313" key="7">
    <source>
        <dbReference type="EMBL" id="ODV84876.1"/>
    </source>
</evidence>
<dbReference type="Proteomes" id="UP000094801">
    <property type="component" value="Unassembled WGS sequence"/>
</dbReference>
<keyword evidence="3" id="KW-0285">Flavoprotein</keyword>
<keyword evidence="8" id="KW-1185">Reference proteome</keyword>
<evidence type="ECO:0000256" key="4">
    <source>
        <dbReference type="ARBA" id="ARBA00022827"/>
    </source>
</evidence>
<proteinExistence type="inferred from homology"/>